<protein>
    <submittedName>
        <fullName evidence="1">Uncharacterized protein</fullName>
    </submittedName>
</protein>
<comment type="caution">
    <text evidence="1">The sequence shown here is derived from an EMBL/GenBank/DDBJ whole genome shotgun (WGS) entry which is preliminary data.</text>
</comment>
<evidence type="ECO:0000313" key="1">
    <source>
        <dbReference type="EMBL" id="KAI4338716.1"/>
    </source>
</evidence>
<organism evidence="1 2">
    <name type="scientific">Melastoma candidum</name>
    <dbReference type="NCBI Taxonomy" id="119954"/>
    <lineage>
        <taxon>Eukaryota</taxon>
        <taxon>Viridiplantae</taxon>
        <taxon>Streptophyta</taxon>
        <taxon>Embryophyta</taxon>
        <taxon>Tracheophyta</taxon>
        <taxon>Spermatophyta</taxon>
        <taxon>Magnoliopsida</taxon>
        <taxon>eudicotyledons</taxon>
        <taxon>Gunneridae</taxon>
        <taxon>Pentapetalae</taxon>
        <taxon>rosids</taxon>
        <taxon>malvids</taxon>
        <taxon>Myrtales</taxon>
        <taxon>Melastomataceae</taxon>
        <taxon>Melastomatoideae</taxon>
        <taxon>Melastomateae</taxon>
        <taxon>Melastoma</taxon>
    </lineage>
</organism>
<gene>
    <name evidence="1" type="ORF">MLD38_023740</name>
</gene>
<proteinExistence type="predicted"/>
<reference evidence="2" key="1">
    <citation type="journal article" date="2023" name="Front. Plant Sci.">
        <title>Chromosomal-level genome assembly of Melastoma candidum provides insights into trichome evolution.</title>
        <authorList>
            <person name="Zhong Y."/>
            <person name="Wu W."/>
            <person name="Sun C."/>
            <person name="Zou P."/>
            <person name="Liu Y."/>
            <person name="Dai S."/>
            <person name="Zhou R."/>
        </authorList>
    </citation>
    <scope>NUCLEOTIDE SEQUENCE [LARGE SCALE GENOMIC DNA]</scope>
</reference>
<accession>A0ACB9NV32</accession>
<sequence>MSIILYYFTLTLFLIPHHHLSPSSPSVPSLFVLGADRPPPKAETLSPAAPPGRSLLISLPGWNRGGHASWGQLLVHWSRDYLLQRIGSELGQHVSLTRQIQRFNCTLGRSRPPTTYRDQSSTSPSESTTTSTTICTNASDA</sequence>
<dbReference type="EMBL" id="CM042886">
    <property type="protein sequence ID" value="KAI4338716.1"/>
    <property type="molecule type" value="Genomic_DNA"/>
</dbReference>
<dbReference type="Proteomes" id="UP001057402">
    <property type="component" value="Chromosome 7"/>
</dbReference>
<evidence type="ECO:0000313" key="2">
    <source>
        <dbReference type="Proteomes" id="UP001057402"/>
    </source>
</evidence>
<keyword evidence="2" id="KW-1185">Reference proteome</keyword>
<name>A0ACB9NV32_9MYRT</name>